<evidence type="ECO:0000256" key="1">
    <source>
        <dbReference type="SAM" id="MobiDB-lite"/>
    </source>
</evidence>
<gene>
    <name evidence="4" type="ORF">GOACH_07_01350</name>
</gene>
<comment type="caution">
    <text evidence="4">The sequence shown here is derived from an EMBL/GenBank/DDBJ whole genome shotgun (WGS) entry which is preliminary data.</text>
</comment>
<feature type="transmembrane region" description="Helical" evidence="2">
    <location>
        <begin position="125"/>
        <end position="148"/>
    </location>
</feature>
<evidence type="ECO:0000256" key="2">
    <source>
        <dbReference type="SAM" id="Phobius"/>
    </source>
</evidence>
<sequence length="362" mass="38580">MNRMKQRYEFLDMLRGVALLGIIGVNACDITRVGDDHVASSHYMDGRMFLDFGVQCRFVPIFAILFGATMWFIADGARRRGRAGWSALLLRMVALGAIGVLHSLLYSGDILRESAIVGAVLVPCAVWLSPWISLVVGAVLTGVSFGFVGGGLDSLPGLMLLGMGVAGVGAAAAVDRGSRWIWPALVVAIAASSALAFRQYVSDPNTDPRFTIDGTRAGLAMAIAYTCVLAALWQSRHVRAVLSAVFTPLGRMALTNYVTASAVLLATTLVVDLRGAWSVWPAVLIGVAVIIVQSFASRLWLNHFVNGPLEWCVRAVTWRTIPPMRRDSGRGSHAVPTLENAGPAASDTTPPTVIHATPTAAQ</sequence>
<reference evidence="4 5" key="1">
    <citation type="submission" date="2012-12" db="EMBL/GenBank/DDBJ databases">
        <title>Whole genome shotgun sequence of Gordonia aichiensis NBRC 108223.</title>
        <authorList>
            <person name="Isaki-Nakamura S."/>
            <person name="Hosoyama A."/>
            <person name="Tsuchikane K."/>
            <person name="Ando Y."/>
            <person name="Baba S."/>
            <person name="Ohji S."/>
            <person name="Hamada M."/>
            <person name="Tamura T."/>
            <person name="Yamazoe A."/>
            <person name="Yamazaki S."/>
            <person name="Fujita N."/>
        </authorList>
    </citation>
    <scope>NUCLEOTIDE SEQUENCE [LARGE SCALE GENOMIC DNA]</scope>
    <source>
        <strain evidence="4 5">NBRC 108223</strain>
    </source>
</reference>
<feature type="domain" description="DUF418" evidence="3">
    <location>
        <begin position="179"/>
        <end position="319"/>
    </location>
</feature>
<name>L7KJR9_9ACTN</name>
<dbReference type="eggNOG" id="COG2311">
    <property type="taxonomic scope" value="Bacteria"/>
</dbReference>
<evidence type="ECO:0000313" key="5">
    <source>
        <dbReference type="Proteomes" id="UP000010988"/>
    </source>
</evidence>
<feature type="region of interest" description="Disordered" evidence="1">
    <location>
        <begin position="326"/>
        <end position="362"/>
    </location>
</feature>
<keyword evidence="2" id="KW-0472">Membrane</keyword>
<feature type="transmembrane region" description="Helical" evidence="2">
    <location>
        <begin position="280"/>
        <end position="301"/>
    </location>
</feature>
<dbReference type="PANTHER" id="PTHR30590">
    <property type="entry name" value="INNER MEMBRANE PROTEIN"/>
    <property type="match status" value="1"/>
</dbReference>
<proteinExistence type="predicted"/>
<feature type="transmembrane region" description="Helical" evidence="2">
    <location>
        <begin position="85"/>
        <end position="105"/>
    </location>
</feature>
<feature type="transmembrane region" description="Helical" evidence="2">
    <location>
        <begin position="155"/>
        <end position="174"/>
    </location>
</feature>
<accession>L7KJR9</accession>
<evidence type="ECO:0000259" key="3">
    <source>
        <dbReference type="Pfam" id="PF04235"/>
    </source>
</evidence>
<protein>
    <recommendedName>
        <fullName evidence="3">DUF418 domain-containing protein</fullName>
    </recommendedName>
</protein>
<evidence type="ECO:0000313" key="4">
    <source>
        <dbReference type="EMBL" id="GAC48849.1"/>
    </source>
</evidence>
<dbReference type="InterPro" id="IPR052529">
    <property type="entry name" value="Bact_Transport_Assoc"/>
</dbReference>
<dbReference type="Proteomes" id="UP000010988">
    <property type="component" value="Unassembled WGS sequence"/>
</dbReference>
<keyword evidence="2" id="KW-1133">Transmembrane helix</keyword>
<dbReference type="Pfam" id="PF04235">
    <property type="entry name" value="DUF418"/>
    <property type="match status" value="1"/>
</dbReference>
<feature type="transmembrane region" description="Helical" evidence="2">
    <location>
        <begin position="180"/>
        <end position="197"/>
    </location>
</feature>
<feature type="transmembrane region" description="Helical" evidence="2">
    <location>
        <begin position="254"/>
        <end position="273"/>
    </location>
</feature>
<dbReference type="STRING" id="1220583.GOACH_07_01350"/>
<dbReference type="AlphaFoldDB" id="L7KJR9"/>
<dbReference type="EMBL" id="BANR01000007">
    <property type="protein sequence ID" value="GAC48849.1"/>
    <property type="molecule type" value="Genomic_DNA"/>
</dbReference>
<feature type="transmembrane region" description="Helical" evidence="2">
    <location>
        <begin position="51"/>
        <end position="73"/>
    </location>
</feature>
<keyword evidence="5" id="KW-1185">Reference proteome</keyword>
<dbReference type="PANTHER" id="PTHR30590:SF2">
    <property type="entry name" value="INNER MEMBRANE PROTEIN"/>
    <property type="match status" value="1"/>
</dbReference>
<organism evidence="4 5">
    <name type="scientific">Gordonia aichiensis NBRC 108223</name>
    <dbReference type="NCBI Taxonomy" id="1220583"/>
    <lineage>
        <taxon>Bacteria</taxon>
        <taxon>Bacillati</taxon>
        <taxon>Actinomycetota</taxon>
        <taxon>Actinomycetes</taxon>
        <taxon>Mycobacteriales</taxon>
        <taxon>Gordoniaceae</taxon>
        <taxon>Gordonia</taxon>
    </lineage>
</organism>
<dbReference type="InterPro" id="IPR007349">
    <property type="entry name" value="DUF418"/>
</dbReference>
<feature type="transmembrane region" description="Helical" evidence="2">
    <location>
        <begin position="217"/>
        <end position="234"/>
    </location>
</feature>
<keyword evidence="2" id="KW-0812">Transmembrane</keyword>